<reference evidence="1 2" key="1">
    <citation type="submission" date="2018-02" db="EMBL/GenBank/DDBJ databases">
        <title>Genomic Reconstructions from Amazon Rainforest and Pasture Soil Reveal Novel Insights into the Physiology of Candidate Phyla in Tropical Sites.</title>
        <authorList>
            <person name="Kroeger M.E."/>
            <person name="Delmont T."/>
            <person name="Eren A.M."/>
            <person name="Guo J."/>
            <person name="Meyer K.M."/>
            <person name="Khan K."/>
            <person name="Rodrigues J.L.M."/>
            <person name="Bohannan B.J.M."/>
            <person name="Tringe S."/>
            <person name="Borges C.D."/>
            <person name="Tiedje J."/>
            <person name="Tsai S.M."/>
            <person name="Nusslein K."/>
        </authorList>
    </citation>
    <scope>NUCLEOTIDE SEQUENCE [LARGE SCALE GENOMIC DNA]</scope>
    <source>
        <strain evidence="1">Amazon FNV 2010 28 9</strain>
    </source>
</reference>
<dbReference type="EMBL" id="PSRQ01000024">
    <property type="protein sequence ID" value="PWU23707.1"/>
    <property type="molecule type" value="Genomic_DNA"/>
</dbReference>
<gene>
    <name evidence="1" type="ORF">C5B42_02030</name>
</gene>
<sequence>MYSSEIGSRLRQYVVFQDKRVAVEQLQHAINHLRYGYILKDFEDARHVLSHIPLEEVRQLHTRVCVYPYRENARYFGSVALKKVKVDENENVHSLDSPSIAIHVRKREYTDLFDFIPNGKIFRSDNLGLSALYLFCIDAPAVIDLYKATNRQTKLLCGTTNAPFGRFLYKRMGFHVREVYRYVDLPFHQFEQSIPIHDQLTTLERSAQREKEESFIYTLAVLFALPDELISPQTEQRLERVRQVVERRIEETYPPSLQQRETLERAFRTQAILSTQDYSTPTSIARYLSRSEENLRPRV</sequence>
<accession>A0A317JPP8</accession>
<evidence type="ECO:0000313" key="2">
    <source>
        <dbReference type="Proteomes" id="UP000246104"/>
    </source>
</evidence>
<dbReference type="AlphaFoldDB" id="A0A317JPP8"/>
<organism evidence="1 2">
    <name type="scientific">Candidatus Cerribacteria bacterium 'Amazon FNV 2010 28 9'</name>
    <dbReference type="NCBI Taxonomy" id="2081795"/>
    <lineage>
        <taxon>Bacteria</taxon>
        <taxon>Candidatus Cerribacteria</taxon>
    </lineage>
</organism>
<proteinExistence type="predicted"/>
<evidence type="ECO:0000313" key="1">
    <source>
        <dbReference type="EMBL" id="PWU23707.1"/>
    </source>
</evidence>
<comment type="caution">
    <text evidence="1">The sequence shown here is derived from an EMBL/GenBank/DDBJ whole genome shotgun (WGS) entry which is preliminary data.</text>
</comment>
<dbReference type="Proteomes" id="UP000246104">
    <property type="component" value="Unassembled WGS sequence"/>
</dbReference>
<protein>
    <submittedName>
        <fullName evidence="1">Uncharacterized protein</fullName>
    </submittedName>
</protein>
<name>A0A317JPP8_9BACT</name>